<protein>
    <submittedName>
        <fullName evidence="1">Uncharacterized protein</fullName>
    </submittedName>
</protein>
<sequence length="77" mass="8330">GRPGCGSPCGRCAALPPGHLEADHLLLQSNPSRPARLCLRPYTSCRPPTISRSGIRRPLILGSLAGPRSCFREVRRL</sequence>
<proteinExistence type="predicted"/>
<gene>
    <name evidence="1" type="ORF">AVDCRST_MAG15-2230</name>
</gene>
<name>A0A6J4PQ57_9RHOB</name>
<dbReference type="AlphaFoldDB" id="A0A6J4PQ57"/>
<reference evidence="1" key="1">
    <citation type="submission" date="2020-02" db="EMBL/GenBank/DDBJ databases">
        <authorList>
            <person name="Meier V. D."/>
        </authorList>
    </citation>
    <scope>NUCLEOTIDE SEQUENCE</scope>
    <source>
        <strain evidence="1">AVDCRST_MAG15</strain>
    </source>
</reference>
<feature type="non-terminal residue" evidence="1">
    <location>
        <position position="1"/>
    </location>
</feature>
<feature type="non-terminal residue" evidence="1">
    <location>
        <position position="77"/>
    </location>
</feature>
<dbReference type="EMBL" id="CADCUU010000321">
    <property type="protein sequence ID" value="CAA9420980.1"/>
    <property type="molecule type" value="Genomic_DNA"/>
</dbReference>
<evidence type="ECO:0000313" key="1">
    <source>
        <dbReference type="EMBL" id="CAA9420980.1"/>
    </source>
</evidence>
<organism evidence="1">
    <name type="scientific">uncultured Rubellimicrobium sp</name>
    <dbReference type="NCBI Taxonomy" id="543078"/>
    <lineage>
        <taxon>Bacteria</taxon>
        <taxon>Pseudomonadati</taxon>
        <taxon>Pseudomonadota</taxon>
        <taxon>Alphaproteobacteria</taxon>
        <taxon>Rhodobacterales</taxon>
        <taxon>Roseobacteraceae</taxon>
        <taxon>Rubellimicrobium</taxon>
        <taxon>environmental samples</taxon>
    </lineage>
</organism>
<accession>A0A6J4PQ57</accession>